<evidence type="ECO:0000313" key="4">
    <source>
        <dbReference type="EnsemblMetazoa" id="XP_028139244.1"/>
    </source>
</evidence>
<protein>
    <submittedName>
        <fullName evidence="6">Uncharacterized protein LOC114333555</fullName>
    </submittedName>
</protein>
<keyword evidence="2 3" id="KW-0040">ANK repeat</keyword>
<dbReference type="Pfam" id="PF00023">
    <property type="entry name" value="Ank"/>
    <property type="match status" value="1"/>
</dbReference>
<name>A0A6P7FS82_DIAVI</name>
<dbReference type="RefSeq" id="XP_028139244.1">
    <property type="nucleotide sequence ID" value="XM_028283443.1"/>
</dbReference>
<dbReference type="GO" id="GO:0085020">
    <property type="term" value="P:protein K6-linked ubiquitination"/>
    <property type="evidence" value="ECO:0007669"/>
    <property type="project" value="TreeGrafter"/>
</dbReference>
<reference evidence="4" key="2">
    <citation type="submission" date="2025-05" db="UniProtKB">
        <authorList>
            <consortium name="EnsemblMetazoa"/>
        </authorList>
    </citation>
    <scope>IDENTIFICATION</scope>
</reference>
<dbReference type="PROSITE" id="PS50088">
    <property type="entry name" value="ANK_REPEAT"/>
    <property type="match status" value="3"/>
</dbReference>
<dbReference type="InterPro" id="IPR036770">
    <property type="entry name" value="Ankyrin_rpt-contain_sf"/>
</dbReference>
<proteinExistence type="predicted"/>
<dbReference type="PANTHER" id="PTHR24171:SF8">
    <property type="entry name" value="BRCA1-ASSOCIATED RING DOMAIN PROTEIN 1"/>
    <property type="match status" value="1"/>
</dbReference>
<dbReference type="InterPro" id="IPR002110">
    <property type="entry name" value="Ankyrin_rpt"/>
</dbReference>
<sequence length="555" mass="64606">MNSVSIYIFQNTPILMASRRNRNRFEEELFLEVDRHYFNYDIGINEDPLLAYGVLRALIEEDYDKVKSLVRRGKSVNVNDSSGNTPLHIAVLKDNIEVLAFLLDQPSIEINNRNFSGETPLFLAIKFETIKIAEKLIHCGANVNIPNYEQVTPLHLSVIYPRLAHLLIKNGAFLDATDYSGDTPLHDAVAEEILETVCMLLYYNADANVRGVNGLTPFMKAIITKNVEIQAVLIDYVDNFNIETYDNVATLALAITNRTPFVEEIILGGADVNYAYGYDIIDPFSLCLQFPNVKTFKLVWDRIKYDGDDMSLGSVLWRISGTLRKDMFKQYVDVIIESDNLYQVVESLNNAEDFYMVIVRFCDFFHQLSIEQLSQLTCRLLTYGYIVTSFDMSKVFLHYGYCELFKIMLHMDIKFIGRRPPDTSRIIYDLNYKMNDLLDQLVNVINIEYLHNTIYQILDYCIYPKLLFGYLNLDRDDYVTFKMLHLPKIPSLLELARNKSREYIINRFSIKSSRHFYTIINHLDINKVYKTILTFEKKLYFPSYVYSPKKYNKCK</sequence>
<dbReference type="InParanoid" id="A0A6P7FS82"/>
<dbReference type="AlphaFoldDB" id="A0A6P7FS82"/>
<evidence type="ECO:0000313" key="6">
    <source>
        <dbReference type="RefSeq" id="XP_028139244.1"/>
    </source>
</evidence>
<feature type="repeat" description="ANK" evidence="3">
    <location>
        <begin position="180"/>
        <end position="212"/>
    </location>
</feature>
<feature type="repeat" description="ANK" evidence="3">
    <location>
        <begin position="82"/>
        <end position="104"/>
    </location>
</feature>
<dbReference type="SUPFAM" id="SSF48403">
    <property type="entry name" value="Ankyrin repeat"/>
    <property type="match status" value="1"/>
</dbReference>
<reference evidence="6" key="1">
    <citation type="submission" date="2025-04" db="UniProtKB">
        <authorList>
            <consortium name="RefSeq"/>
        </authorList>
    </citation>
    <scope>IDENTIFICATION</scope>
    <source>
        <tissue evidence="6">Whole insect</tissue>
    </source>
</reference>
<accession>A0A6P7FS82</accession>
<dbReference type="GeneID" id="114333555"/>
<evidence type="ECO:0000256" key="3">
    <source>
        <dbReference type="PROSITE-ProRule" id="PRU00023"/>
    </source>
</evidence>
<dbReference type="PROSITE" id="PS50297">
    <property type="entry name" value="ANK_REP_REGION"/>
    <property type="match status" value="3"/>
</dbReference>
<dbReference type="GO" id="GO:0070531">
    <property type="term" value="C:BRCA1-A complex"/>
    <property type="evidence" value="ECO:0007669"/>
    <property type="project" value="TreeGrafter"/>
</dbReference>
<dbReference type="PRINTS" id="PR01415">
    <property type="entry name" value="ANKYRIN"/>
</dbReference>
<dbReference type="Proteomes" id="UP001652700">
    <property type="component" value="Unplaced"/>
</dbReference>
<dbReference type="Gene3D" id="1.25.40.20">
    <property type="entry name" value="Ankyrin repeat-containing domain"/>
    <property type="match status" value="2"/>
</dbReference>
<keyword evidence="5" id="KW-1185">Reference proteome</keyword>
<evidence type="ECO:0000256" key="2">
    <source>
        <dbReference type="ARBA" id="ARBA00023043"/>
    </source>
</evidence>
<keyword evidence="1" id="KW-0677">Repeat</keyword>
<dbReference type="EnsemblMetazoa" id="XM_028283443.2">
    <property type="protein sequence ID" value="XP_028139244.1"/>
    <property type="gene ID" value="LOC114333555"/>
</dbReference>
<dbReference type="OrthoDB" id="6752548at2759"/>
<gene>
    <name evidence="6" type="primary">LOC114333555</name>
</gene>
<dbReference type="SMART" id="SM00248">
    <property type="entry name" value="ANK"/>
    <property type="match status" value="7"/>
</dbReference>
<dbReference type="GO" id="GO:0004842">
    <property type="term" value="F:ubiquitin-protein transferase activity"/>
    <property type="evidence" value="ECO:0007669"/>
    <property type="project" value="TreeGrafter"/>
</dbReference>
<evidence type="ECO:0000313" key="5">
    <source>
        <dbReference type="Proteomes" id="UP001652700"/>
    </source>
</evidence>
<feature type="repeat" description="ANK" evidence="3">
    <location>
        <begin position="116"/>
        <end position="148"/>
    </location>
</feature>
<dbReference type="GO" id="GO:0031436">
    <property type="term" value="C:BRCA1-BARD1 complex"/>
    <property type="evidence" value="ECO:0007669"/>
    <property type="project" value="TreeGrafter"/>
</dbReference>
<organism evidence="6">
    <name type="scientific">Diabrotica virgifera virgifera</name>
    <name type="common">western corn rootworm</name>
    <dbReference type="NCBI Taxonomy" id="50390"/>
    <lineage>
        <taxon>Eukaryota</taxon>
        <taxon>Metazoa</taxon>
        <taxon>Ecdysozoa</taxon>
        <taxon>Arthropoda</taxon>
        <taxon>Hexapoda</taxon>
        <taxon>Insecta</taxon>
        <taxon>Pterygota</taxon>
        <taxon>Neoptera</taxon>
        <taxon>Endopterygota</taxon>
        <taxon>Coleoptera</taxon>
        <taxon>Polyphaga</taxon>
        <taxon>Cucujiformia</taxon>
        <taxon>Chrysomeloidea</taxon>
        <taxon>Chrysomelidae</taxon>
        <taxon>Galerucinae</taxon>
        <taxon>Diabroticina</taxon>
        <taxon>Diabroticites</taxon>
        <taxon>Diabrotica</taxon>
    </lineage>
</organism>
<dbReference type="Pfam" id="PF12796">
    <property type="entry name" value="Ank_2"/>
    <property type="match status" value="1"/>
</dbReference>
<dbReference type="KEGG" id="dvv:114333555"/>
<dbReference type="PANTHER" id="PTHR24171">
    <property type="entry name" value="ANKYRIN REPEAT DOMAIN-CONTAINING PROTEIN 39-RELATED"/>
    <property type="match status" value="1"/>
</dbReference>
<evidence type="ECO:0000256" key="1">
    <source>
        <dbReference type="ARBA" id="ARBA00022737"/>
    </source>
</evidence>